<gene>
    <name evidence="1" type="ORF">BGI32_08970</name>
    <name evidence="2" type="ORF">BHC57_09260</name>
</gene>
<reference evidence="3 4" key="1">
    <citation type="journal article" date="2017" name="MBio">
        <title>Type VI secretion-mediated competition in the bee gut microbiome.</title>
        <authorList>
            <person name="Steele M.I."/>
            <person name="Kwong W.K."/>
            <person name="Powell J.E."/>
            <person name="Whiteley M."/>
            <person name="Moran N.A."/>
        </authorList>
    </citation>
    <scope>NUCLEOTIDE SEQUENCE [LARGE SCALE GENOMIC DNA]</scope>
    <source>
        <strain evidence="1 4">App2-2</strain>
        <strain evidence="2 3">HK3</strain>
    </source>
</reference>
<evidence type="ECO:0000313" key="2">
    <source>
        <dbReference type="EMBL" id="PIT59249.1"/>
    </source>
</evidence>
<dbReference type="EMBL" id="MDVB01000097">
    <property type="protein sequence ID" value="PIT13626.1"/>
    <property type="molecule type" value="Genomic_DNA"/>
</dbReference>
<evidence type="ECO:0000313" key="1">
    <source>
        <dbReference type="EMBL" id="PIT13626.1"/>
    </source>
</evidence>
<dbReference type="AlphaFoldDB" id="A0A2N9WSB5"/>
<evidence type="ECO:0000313" key="4">
    <source>
        <dbReference type="Proteomes" id="UP000231293"/>
    </source>
</evidence>
<sequence>MENFFNDLIHNTVSDVMVSGYIDTKSIPIFHPMYEKIYIFIHDDIFQIYIEDGIIKYDKLKTIDEWFELDEDDTFSLMSIYSQLFKTEQDISIESICYKGIPFSDMIINYWDGENKKHIYLSPNNFFGFTFL</sequence>
<dbReference type="Proteomes" id="UP000230463">
    <property type="component" value="Unassembled WGS sequence"/>
</dbReference>
<dbReference type="Proteomes" id="UP000231293">
    <property type="component" value="Unassembled WGS sequence"/>
</dbReference>
<name>A0A2N9WSB5_9NEIS</name>
<comment type="caution">
    <text evidence="1">The sequence shown here is derived from an EMBL/GenBank/DDBJ whole genome shotgun (WGS) entry which is preliminary data.</text>
</comment>
<protein>
    <submittedName>
        <fullName evidence="1">Uncharacterized protein</fullName>
    </submittedName>
</protein>
<organism evidence="1 4">
    <name type="scientific">Snodgrassella alvi</name>
    <dbReference type="NCBI Taxonomy" id="1196083"/>
    <lineage>
        <taxon>Bacteria</taxon>
        <taxon>Pseudomonadati</taxon>
        <taxon>Pseudomonadota</taxon>
        <taxon>Betaproteobacteria</taxon>
        <taxon>Neisseriales</taxon>
        <taxon>Neisseriaceae</taxon>
        <taxon>Snodgrassella</taxon>
    </lineage>
</organism>
<proteinExistence type="predicted"/>
<dbReference type="EMBL" id="MEIU01000061">
    <property type="protein sequence ID" value="PIT59249.1"/>
    <property type="molecule type" value="Genomic_DNA"/>
</dbReference>
<dbReference type="RefSeq" id="WP_100091283.1">
    <property type="nucleotide sequence ID" value="NZ_MDVB01000097.1"/>
</dbReference>
<accession>A0A2N9WSB5</accession>
<evidence type="ECO:0000313" key="3">
    <source>
        <dbReference type="Proteomes" id="UP000230463"/>
    </source>
</evidence>